<dbReference type="Proteomes" id="UP000595703">
    <property type="component" value="Chromosome"/>
</dbReference>
<evidence type="ECO:0000256" key="4">
    <source>
        <dbReference type="ARBA" id="ARBA00022692"/>
    </source>
</evidence>
<sequence>MELAMWGEATGQGWSQIGELGLAFVLSAAIGLEREVRQKSAGMRTHTLVGLGAALIMLVSKYGFSDVLGGHTVLDPSRVAAQIVSGIGFIGGGLIFVRQDVVRGLTTAAVVWMTAAIGMAAGAGLPVLALVVAGAHFLIVLGFAPLAARIPGSTRSPAWLRLDYEDGRGVLRTALESCTSMGFNVVDLSAEHDHEPEHRGGVTVHLTVQGPRPVVELASALAEIEGVHRVSTTQDDAIE</sequence>
<evidence type="ECO:0000256" key="6">
    <source>
        <dbReference type="ARBA" id="ARBA00023136"/>
    </source>
</evidence>
<feature type="transmembrane region" description="Helical" evidence="7">
    <location>
        <begin position="104"/>
        <end position="121"/>
    </location>
</feature>
<keyword evidence="10" id="KW-1185">Reference proteome</keyword>
<dbReference type="PANTHER" id="PTHR33778:SF1">
    <property type="entry name" value="MAGNESIUM TRANSPORTER YHID-RELATED"/>
    <property type="match status" value="1"/>
</dbReference>
<keyword evidence="6 7" id="KW-0472">Membrane</keyword>
<dbReference type="KEGG" id="arev:RVR_4115"/>
<dbReference type="Pfam" id="PF02308">
    <property type="entry name" value="MgtC"/>
    <property type="match status" value="1"/>
</dbReference>
<reference evidence="9 10" key="4">
    <citation type="journal article" date="2020" name="Sci. Rep.">
        <title>beta-carboline chemical signals induce reveromycin production through a LuxR family regulator in Streptomyces sp. SN-593.</title>
        <authorList>
            <person name="Panthee S."/>
            <person name="Kito N."/>
            <person name="Hayashi T."/>
            <person name="Shimizu T."/>
            <person name="Ishikawa J."/>
            <person name="Hamamoto H."/>
            <person name="Osada H."/>
            <person name="Takahashi S."/>
        </authorList>
    </citation>
    <scope>NUCLEOTIDE SEQUENCE [LARGE SCALE GENOMIC DNA]</scope>
    <source>
        <strain evidence="9 10">SN-593</strain>
    </source>
</reference>
<feature type="domain" description="MgtC/SapB/SrpB/YhiD N-terminal" evidence="8">
    <location>
        <begin position="20"/>
        <end position="147"/>
    </location>
</feature>
<dbReference type="PANTHER" id="PTHR33778">
    <property type="entry name" value="PROTEIN MGTC"/>
    <property type="match status" value="1"/>
</dbReference>
<reference evidence="9 10" key="2">
    <citation type="journal article" date="2011" name="J. Antibiot.">
        <title>Furaquinocins I and J: novel polyketide isoprenoid hybrid compounds from Streptomyces reveromyceticus SN-593.</title>
        <authorList>
            <person name="Panthee S."/>
            <person name="Takahashi S."/>
            <person name="Takagi H."/>
            <person name="Nogawa T."/>
            <person name="Oowada E."/>
            <person name="Uramoto M."/>
            <person name="Osada H."/>
        </authorList>
    </citation>
    <scope>NUCLEOTIDE SEQUENCE [LARGE SCALE GENOMIC DNA]</scope>
    <source>
        <strain evidence="9 10">SN-593</strain>
    </source>
</reference>
<evidence type="ECO:0000256" key="5">
    <source>
        <dbReference type="ARBA" id="ARBA00022989"/>
    </source>
</evidence>
<comment type="similarity">
    <text evidence="2">Belongs to the MgtC/SapB family.</text>
</comment>
<dbReference type="AlphaFoldDB" id="A0A7U3USR2"/>
<dbReference type="EMBL" id="AP018365">
    <property type="protein sequence ID" value="BBA98069.1"/>
    <property type="molecule type" value="Genomic_DNA"/>
</dbReference>
<evidence type="ECO:0000256" key="1">
    <source>
        <dbReference type="ARBA" id="ARBA00004651"/>
    </source>
</evidence>
<evidence type="ECO:0000256" key="2">
    <source>
        <dbReference type="ARBA" id="ARBA00009298"/>
    </source>
</evidence>
<name>A0A7U3USR2_9ACTN</name>
<dbReference type="InterPro" id="IPR049177">
    <property type="entry name" value="MgtC_SapB_SrpB_YhiD_N"/>
</dbReference>
<evidence type="ECO:0000313" key="10">
    <source>
        <dbReference type="Proteomes" id="UP000595703"/>
    </source>
</evidence>
<dbReference type="InterPro" id="IPR003416">
    <property type="entry name" value="MgtC/SapB/SrpB/YhiD_fam"/>
</dbReference>
<organism evidence="9 10">
    <name type="scientific">Actinacidiphila reveromycinica</name>
    <dbReference type="NCBI Taxonomy" id="659352"/>
    <lineage>
        <taxon>Bacteria</taxon>
        <taxon>Bacillati</taxon>
        <taxon>Actinomycetota</taxon>
        <taxon>Actinomycetes</taxon>
        <taxon>Kitasatosporales</taxon>
        <taxon>Streptomycetaceae</taxon>
        <taxon>Actinacidiphila</taxon>
    </lineage>
</organism>
<dbReference type="RefSeq" id="WP_202234269.1">
    <property type="nucleotide sequence ID" value="NZ_AP018365.1"/>
</dbReference>
<reference evidence="9 10" key="3">
    <citation type="journal article" date="2011" name="Nat. Chem. Biol.">
        <title>Reveromycin A biosynthesis uses RevG and RevJ for stereospecific spiroacetal formation.</title>
        <authorList>
            <person name="Takahashi S."/>
            <person name="Toyoda A."/>
            <person name="Sekiyama Y."/>
            <person name="Takagi H."/>
            <person name="Nogawa T."/>
            <person name="Uramoto M."/>
            <person name="Suzuki R."/>
            <person name="Koshino H."/>
            <person name="Kumano T."/>
            <person name="Panthee S."/>
            <person name="Dairi T."/>
            <person name="Ishikawa J."/>
            <person name="Ikeda H."/>
            <person name="Sakaki Y."/>
            <person name="Osada H."/>
        </authorList>
    </citation>
    <scope>NUCLEOTIDE SEQUENCE [LARGE SCALE GENOMIC DNA]</scope>
    <source>
        <strain evidence="9 10">SN-593</strain>
    </source>
</reference>
<accession>A0A7U3USR2</accession>
<evidence type="ECO:0000256" key="3">
    <source>
        <dbReference type="ARBA" id="ARBA00022475"/>
    </source>
</evidence>
<evidence type="ECO:0000313" key="9">
    <source>
        <dbReference type="EMBL" id="BBA98069.1"/>
    </source>
</evidence>
<keyword evidence="4 7" id="KW-0812">Transmembrane</keyword>
<reference evidence="9 10" key="1">
    <citation type="journal article" date="2010" name="J. Bacteriol.">
        <title>Biochemical characterization of a novel indole prenyltransferase from Streptomyces sp. SN-593.</title>
        <authorList>
            <person name="Takahashi S."/>
            <person name="Takagi H."/>
            <person name="Toyoda A."/>
            <person name="Uramoto M."/>
            <person name="Nogawa T."/>
            <person name="Ueki M."/>
            <person name="Sakaki Y."/>
            <person name="Osada H."/>
        </authorList>
    </citation>
    <scope>NUCLEOTIDE SEQUENCE [LARGE SCALE GENOMIC DNA]</scope>
    <source>
        <strain evidence="9 10">SN-593</strain>
    </source>
</reference>
<proteinExistence type="inferred from homology"/>
<evidence type="ECO:0000256" key="7">
    <source>
        <dbReference type="SAM" id="Phobius"/>
    </source>
</evidence>
<gene>
    <name evidence="9" type="ORF">RVR_4115</name>
</gene>
<protein>
    <recommendedName>
        <fullName evidence="8">MgtC/SapB/SrpB/YhiD N-terminal domain-containing protein</fullName>
    </recommendedName>
</protein>
<feature type="transmembrane region" description="Helical" evidence="7">
    <location>
        <begin position="79"/>
        <end position="97"/>
    </location>
</feature>
<keyword evidence="3" id="KW-1003">Cell membrane</keyword>
<dbReference type="PRINTS" id="PR01837">
    <property type="entry name" value="MGTCSAPBPROT"/>
</dbReference>
<keyword evidence="5 7" id="KW-1133">Transmembrane helix</keyword>
<dbReference type="GO" id="GO:0005886">
    <property type="term" value="C:plasma membrane"/>
    <property type="evidence" value="ECO:0007669"/>
    <property type="project" value="UniProtKB-SubCell"/>
</dbReference>
<feature type="transmembrane region" description="Helical" evidence="7">
    <location>
        <begin position="13"/>
        <end position="33"/>
    </location>
</feature>
<evidence type="ECO:0000259" key="8">
    <source>
        <dbReference type="Pfam" id="PF02308"/>
    </source>
</evidence>
<comment type="subcellular location">
    <subcellularLocation>
        <location evidence="1">Cell membrane</location>
        <topology evidence="1">Multi-pass membrane protein</topology>
    </subcellularLocation>
</comment>
<feature type="transmembrane region" description="Helical" evidence="7">
    <location>
        <begin position="45"/>
        <end position="64"/>
    </location>
</feature>